<dbReference type="PANTHER" id="PTHR30349:SF64">
    <property type="entry name" value="PROPHAGE INTEGRASE INTD-RELATED"/>
    <property type="match status" value="1"/>
</dbReference>
<evidence type="ECO:0000313" key="5">
    <source>
        <dbReference type="Proteomes" id="UP001152519"/>
    </source>
</evidence>
<keyword evidence="1" id="KW-0233">DNA recombination</keyword>
<evidence type="ECO:0000256" key="2">
    <source>
        <dbReference type="SAM" id="MobiDB-lite"/>
    </source>
</evidence>
<comment type="caution">
    <text evidence="4">The sequence shown here is derived from an EMBL/GenBank/DDBJ whole genome shotgun (WGS) entry which is preliminary data.</text>
</comment>
<keyword evidence="5" id="KW-1185">Reference proteome</keyword>
<gene>
    <name evidence="4" type="ORF">SCOCK_580027</name>
</gene>
<proteinExistence type="predicted"/>
<dbReference type="PANTHER" id="PTHR30349">
    <property type="entry name" value="PHAGE INTEGRASE-RELATED"/>
    <property type="match status" value="1"/>
</dbReference>
<dbReference type="InterPro" id="IPR050090">
    <property type="entry name" value="Tyrosine_recombinase_XerCD"/>
</dbReference>
<dbReference type="GO" id="GO:0006310">
    <property type="term" value="P:DNA recombination"/>
    <property type="evidence" value="ECO:0007669"/>
    <property type="project" value="UniProtKB-KW"/>
</dbReference>
<protein>
    <recommendedName>
        <fullName evidence="3">Tyr recombinase domain-containing protein</fullName>
    </recommendedName>
</protein>
<dbReference type="EMBL" id="CAJSLV010000090">
    <property type="protein sequence ID" value="CAG6397601.1"/>
    <property type="molecule type" value="Genomic_DNA"/>
</dbReference>
<accession>A0A9W4GUJ7</accession>
<sequence length="488" mass="53916">MPHWAALAGCLGTAALWRVGVLTFDVRIYKLRIRPGLRRPFGVRWRVGGRDHSESYQFEAQADGRRAELMSALRLGEQFDTATGLPVGELRARNRVTWFEHAVEHAQVKWPRISAKHRAGIAEALATVTMALTTLSTNDHAPPGLRTALYAWAFRMTRGEDGGWAPRIETAEPPADVARALEWIARHSLPLADAVRPENLRRALGAISRKLDGAEAAENTIRRKRMVFNNALAYAVTADRLKANPLPKADWQAPLTDTEVDFRYVPGPHLARDLIAAVGAQGPRGAHLKAFFGCLYYAAMRPGETAALADHDCLLPDPEAGPDAWGELVLARSHPEAGSGWTDDGRPHDTRGLKRRARNARRSIPIPPELVHLLHAHLERYGTAPDGRLFRAVRGGRVTSTEYSRLWSTARRHTLHPRDAGTPLAQVPYSLRHAGISLWITAGIPPTEAARRAGHSLAVLYRIYAKPLRGHQYNANHLIAAALRDIHG</sequence>
<feature type="compositionally biased region" description="Basic and acidic residues" evidence="2">
    <location>
        <begin position="343"/>
        <end position="352"/>
    </location>
</feature>
<dbReference type="PROSITE" id="PS51898">
    <property type="entry name" value="TYR_RECOMBINASE"/>
    <property type="match status" value="1"/>
</dbReference>
<dbReference type="InterPro" id="IPR013762">
    <property type="entry name" value="Integrase-like_cat_sf"/>
</dbReference>
<dbReference type="Gene3D" id="1.10.443.10">
    <property type="entry name" value="Intergrase catalytic core"/>
    <property type="match status" value="1"/>
</dbReference>
<feature type="domain" description="Tyr recombinase" evidence="3">
    <location>
        <begin position="260"/>
        <end position="483"/>
    </location>
</feature>
<reference evidence="4" key="1">
    <citation type="submission" date="2021-05" db="EMBL/GenBank/DDBJ databases">
        <authorList>
            <person name="Arsene-Ploetze F."/>
        </authorList>
    </citation>
    <scope>NUCLEOTIDE SEQUENCE</scope>
    <source>
        <strain evidence="4">DSM 42138</strain>
    </source>
</reference>
<dbReference type="InterPro" id="IPR011010">
    <property type="entry name" value="DNA_brk_join_enz"/>
</dbReference>
<evidence type="ECO:0000313" key="4">
    <source>
        <dbReference type="EMBL" id="CAG6397601.1"/>
    </source>
</evidence>
<dbReference type="InterPro" id="IPR002104">
    <property type="entry name" value="Integrase_catalytic"/>
</dbReference>
<organism evidence="4 5">
    <name type="scientific">Actinacidiphila cocklensis</name>
    <dbReference type="NCBI Taxonomy" id="887465"/>
    <lineage>
        <taxon>Bacteria</taxon>
        <taxon>Bacillati</taxon>
        <taxon>Actinomycetota</taxon>
        <taxon>Actinomycetes</taxon>
        <taxon>Kitasatosporales</taxon>
        <taxon>Streptomycetaceae</taxon>
        <taxon>Actinacidiphila</taxon>
    </lineage>
</organism>
<dbReference type="GO" id="GO:0003677">
    <property type="term" value="F:DNA binding"/>
    <property type="evidence" value="ECO:0007669"/>
    <property type="project" value="InterPro"/>
</dbReference>
<feature type="region of interest" description="Disordered" evidence="2">
    <location>
        <begin position="335"/>
        <end position="361"/>
    </location>
</feature>
<dbReference type="AlphaFoldDB" id="A0A9W4GUJ7"/>
<dbReference type="SUPFAM" id="SSF56349">
    <property type="entry name" value="DNA breaking-rejoining enzymes"/>
    <property type="match status" value="1"/>
</dbReference>
<dbReference type="GO" id="GO:0015074">
    <property type="term" value="P:DNA integration"/>
    <property type="evidence" value="ECO:0007669"/>
    <property type="project" value="InterPro"/>
</dbReference>
<evidence type="ECO:0000259" key="3">
    <source>
        <dbReference type="PROSITE" id="PS51898"/>
    </source>
</evidence>
<dbReference type="Proteomes" id="UP001152519">
    <property type="component" value="Unassembled WGS sequence"/>
</dbReference>
<evidence type="ECO:0000256" key="1">
    <source>
        <dbReference type="ARBA" id="ARBA00023172"/>
    </source>
</evidence>
<name>A0A9W4GUJ7_9ACTN</name>